<evidence type="ECO:0000256" key="6">
    <source>
        <dbReference type="ARBA" id="ARBA00023253"/>
    </source>
</evidence>
<comment type="similarity">
    <text evidence="8">Belongs to the glycosyltransferase 68 family.</text>
</comment>
<keyword evidence="5" id="KW-0256">Endoplasmic reticulum</keyword>
<evidence type="ECO:0000256" key="12">
    <source>
        <dbReference type="ARBA" id="ARBA00048647"/>
    </source>
</evidence>
<comment type="subcellular location">
    <subcellularLocation>
        <location evidence="1">Endoplasmic reticulum</location>
    </subcellularLocation>
</comment>
<dbReference type="EC" id="2.4.1.221" evidence="3"/>
<keyword evidence="13" id="KW-0732">Signal</keyword>
<evidence type="ECO:0000256" key="11">
    <source>
        <dbReference type="ARBA" id="ARBA00047273"/>
    </source>
</evidence>
<evidence type="ECO:0000256" key="4">
    <source>
        <dbReference type="ARBA" id="ARBA00022679"/>
    </source>
</evidence>
<comment type="catalytic activity">
    <reaction evidence="11">
        <text>L-threonyl-[protein] + GDP-beta-L-fucose = 3-O-(alpha-L-fucosyl)-L-threonyl-[protein] + GDP + H(+)</text>
        <dbReference type="Rhea" id="RHEA:70491"/>
        <dbReference type="Rhea" id="RHEA-COMP:11060"/>
        <dbReference type="Rhea" id="RHEA-COMP:17915"/>
        <dbReference type="ChEBI" id="CHEBI:15378"/>
        <dbReference type="ChEBI" id="CHEBI:30013"/>
        <dbReference type="ChEBI" id="CHEBI:57273"/>
        <dbReference type="ChEBI" id="CHEBI:58189"/>
        <dbReference type="ChEBI" id="CHEBI:189631"/>
        <dbReference type="EC" id="2.4.1.221"/>
    </reaction>
    <physiologicalReaction direction="left-to-right" evidence="11">
        <dbReference type="Rhea" id="RHEA:70492"/>
    </physiologicalReaction>
</comment>
<dbReference type="CDD" id="cd11298">
    <property type="entry name" value="O-FucT-2"/>
    <property type="match status" value="1"/>
</dbReference>
<dbReference type="InterPro" id="IPR045130">
    <property type="entry name" value="OFUT2-like"/>
</dbReference>
<evidence type="ECO:0000256" key="13">
    <source>
        <dbReference type="SAM" id="SignalP"/>
    </source>
</evidence>
<dbReference type="PANTHER" id="PTHR13398:SF0">
    <property type="entry name" value="GDP-FUCOSE PROTEIN O-FUCOSYLTRANSFERASE 2"/>
    <property type="match status" value="1"/>
</dbReference>
<dbReference type="GO" id="GO:0005783">
    <property type="term" value="C:endoplasmic reticulum"/>
    <property type="evidence" value="ECO:0007669"/>
    <property type="project" value="UniProtKB-SubCell"/>
</dbReference>
<name>A0A6B2EDI8_9DIPT</name>
<organism evidence="14">
    <name type="scientific">Phlebotomus kandelakii</name>
    <dbReference type="NCBI Taxonomy" id="1109342"/>
    <lineage>
        <taxon>Eukaryota</taxon>
        <taxon>Metazoa</taxon>
        <taxon>Ecdysozoa</taxon>
        <taxon>Arthropoda</taxon>
        <taxon>Hexapoda</taxon>
        <taxon>Insecta</taxon>
        <taxon>Pterygota</taxon>
        <taxon>Neoptera</taxon>
        <taxon>Endopterygota</taxon>
        <taxon>Diptera</taxon>
        <taxon>Nematocera</taxon>
        <taxon>Psychodoidea</taxon>
        <taxon>Psychodidae</taxon>
        <taxon>Phlebotomus</taxon>
        <taxon>Larroussius</taxon>
    </lineage>
</organism>
<keyword evidence="6" id="KW-0294">Fucose metabolism</keyword>
<keyword evidence="14" id="KW-0328">Glycosyltransferase</keyword>
<protein>
    <recommendedName>
        <fullName evidence="9">GDP-fucose protein O-fucosyltransferase 2</fullName>
        <ecNumber evidence="3">2.4.1.221</ecNumber>
    </recommendedName>
    <alternativeName>
        <fullName evidence="10">Peptide-O-fucosyltransferase 2</fullName>
    </alternativeName>
</protein>
<feature type="chain" id="PRO_5025460152" description="GDP-fucose protein O-fucosyltransferase 2" evidence="13">
    <location>
        <begin position="23"/>
        <end position="452"/>
    </location>
</feature>
<dbReference type="Gene3D" id="3.40.50.11340">
    <property type="match status" value="1"/>
</dbReference>
<feature type="signal peptide" evidence="13">
    <location>
        <begin position="1"/>
        <end position="22"/>
    </location>
</feature>
<comment type="catalytic activity">
    <reaction evidence="12">
        <text>L-seryl-[protein] + GDP-beta-L-fucose = 3-O-(alpha-L-fucosyl)-L-seryl-[protein] + GDP + H(+)</text>
        <dbReference type="Rhea" id="RHEA:63644"/>
        <dbReference type="Rhea" id="RHEA-COMP:9863"/>
        <dbReference type="Rhea" id="RHEA-COMP:17914"/>
        <dbReference type="ChEBI" id="CHEBI:15378"/>
        <dbReference type="ChEBI" id="CHEBI:29999"/>
        <dbReference type="ChEBI" id="CHEBI:57273"/>
        <dbReference type="ChEBI" id="CHEBI:58189"/>
        <dbReference type="ChEBI" id="CHEBI:189632"/>
        <dbReference type="EC" id="2.4.1.221"/>
    </reaction>
    <physiologicalReaction direction="left-to-right" evidence="12">
        <dbReference type="Rhea" id="RHEA:63645"/>
    </physiologicalReaction>
</comment>
<evidence type="ECO:0000256" key="7">
    <source>
        <dbReference type="ARBA" id="ARBA00023277"/>
    </source>
</evidence>
<comment type="pathway">
    <text evidence="2">Protein modification; protein glycosylation.</text>
</comment>
<evidence type="ECO:0000256" key="3">
    <source>
        <dbReference type="ARBA" id="ARBA00012196"/>
    </source>
</evidence>
<sequence length="452" mass="53837">MNIHTCFTIPVLILLCLKCSLGNFELLLCHPIELFLEAKDAFCSPDEKPLENITYILYDVNPVEGFNLRRDVYIRMAVFVKNLRQDERYRNTKLVLPPFSDLYHWRSRYLDQSHIFWNTFFNLDSMKRYTDVLDMWEFFQQINAIRKTGRHEDFAIDEVYRLKHFQEMFENGVFEDKFEKTKCGSAESVQEGFFHYSNLTSKRFTCVNFQGSANLLKNLLEKLKPKKTGRIRTILFLNTEVILHDYWGNDEFWRARRSMRFNDNLIEKANEFRIENFNATDELDAVQRPDRWENERDYRSAIGGDYLCAHLRRADFLYGRERTTPTLRSASGQIKRMTKMLGIDQVFLSSDCSRSELMDLLAFMKRLRVYKYLPPTRSDGLNTLKDGEIAIIDQIICSNARYFIGTYESTFTYRIYEEREILGFHPRTTFNTFCKNEDLTECERNSQWPIVY</sequence>
<evidence type="ECO:0000256" key="2">
    <source>
        <dbReference type="ARBA" id="ARBA00004922"/>
    </source>
</evidence>
<evidence type="ECO:0000256" key="8">
    <source>
        <dbReference type="ARBA" id="ARBA00025803"/>
    </source>
</evidence>
<dbReference type="Pfam" id="PF10250">
    <property type="entry name" value="O-FucT"/>
    <property type="match status" value="1"/>
</dbReference>
<evidence type="ECO:0000256" key="5">
    <source>
        <dbReference type="ARBA" id="ARBA00022824"/>
    </source>
</evidence>
<dbReference type="InterPro" id="IPR019378">
    <property type="entry name" value="GDP-Fuc_O-FucTrfase"/>
</dbReference>
<keyword evidence="7" id="KW-0119">Carbohydrate metabolism</keyword>
<dbReference type="AlphaFoldDB" id="A0A6B2EDI8"/>
<dbReference type="PANTHER" id="PTHR13398">
    <property type="entry name" value="GDP-FUCOSE PROTEIN O-FUCOSYLTRANSFERASE 2"/>
    <property type="match status" value="1"/>
</dbReference>
<keyword evidence="4 14" id="KW-0808">Transferase</keyword>
<evidence type="ECO:0000256" key="9">
    <source>
        <dbReference type="ARBA" id="ARBA00026232"/>
    </source>
</evidence>
<reference evidence="14" key="1">
    <citation type="submission" date="2019-10" db="EMBL/GenBank/DDBJ databases">
        <title>Short sand fly seasons in Tbilisi, Georgia, hinder development of host immunity to saliva of the visceral leishmaniasis vector Phlebotomus kandelakii.</title>
        <authorList>
            <person name="Oliveira F."/>
            <person name="Giorgobiani E."/>
            <person name="Guimaraes-Costa A.B."/>
            <person name="Abdeladhim M."/>
            <person name="Oristian J."/>
            <person name="Tskhvaradze L."/>
            <person name="Tsertsvadze N."/>
            <person name="Zakalashvili M."/>
            <person name="Valenzuela J.G."/>
            <person name="Kamhawi S."/>
        </authorList>
    </citation>
    <scope>NUCLEOTIDE SEQUENCE</scope>
    <source>
        <strain evidence="14">Wild-capture in Tbilisi</strain>
        <tissue evidence="14">Salivary glands</tissue>
    </source>
</reference>
<evidence type="ECO:0000256" key="10">
    <source>
        <dbReference type="ARBA" id="ARBA00033083"/>
    </source>
</evidence>
<dbReference type="Gene3D" id="3.40.50.11350">
    <property type="match status" value="1"/>
</dbReference>
<evidence type="ECO:0000313" key="14">
    <source>
        <dbReference type="EMBL" id="NBJ60997.1"/>
    </source>
</evidence>
<dbReference type="EMBL" id="GIFK01003294">
    <property type="protein sequence ID" value="NBJ60997.1"/>
    <property type="molecule type" value="Transcribed_RNA"/>
</dbReference>
<evidence type="ECO:0000256" key="1">
    <source>
        <dbReference type="ARBA" id="ARBA00004240"/>
    </source>
</evidence>
<proteinExistence type="inferred from homology"/>
<accession>A0A6B2EDI8</accession>
<dbReference type="GO" id="GO:0006004">
    <property type="term" value="P:fucose metabolic process"/>
    <property type="evidence" value="ECO:0007669"/>
    <property type="project" value="UniProtKB-KW"/>
</dbReference>
<dbReference type="GO" id="GO:0046922">
    <property type="term" value="F:peptide-O-fucosyltransferase activity"/>
    <property type="evidence" value="ECO:0007669"/>
    <property type="project" value="UniProtKB-EC"/>
</dbReference>